<protein>
    <submittedName>
        <fullName evidence="9">Rhomboid family intramembrane serine protease</fullName>
    </submittedName>
</protein>
<dbReference type="SUPFAM" id="SSF144091">
    <property type="entry name" value="Rhomboid-like"/>
    <property type="match status" value="1"/>
</dbReference>
<feature type="domain" description="Peptidase S54 rhomboid" evidence="8">
    <location>
        <begin position="129"/>
        <end position="259"/>
    </location>
</feature>
<accession>A0ABX6IDZ5</accession>
<sequence length="310" mass="32366">MSVAFPQGGPALTCYRHRDRPTGLGCSRCGRPACPECLRPAAVGQHCLECLRADGAVQPRQVRRGLTGHAVAPAVAQPRTMRYPFLTYGLIAVNVIIFVVCVGQAGGTDMLDSSLFTDWALFKPFVADGEYWRLITAGFLHFSLTHVGVNMLSLYLLGRDLEPAIGYPRYAGVYLASLVGGSAAVMLFAGDLTINAGASGAIYGLMGAMLVIVLHMRASPVPVLSIIGLNVVLSITVPGISLAAHLGGLLFGALATAGLIYVPRLAGEGFRGAAAASRLGWAVIVTLLVVGMAIGVGAALSYESTLTIIR</sequence>
<dbReference type="GO" id="GO:0006508">
    <property type="term" value="P:proteolysis"/>
    <property type="evidence" value="ECO:0007669"/>
    <property type="project" value="UniProtKB-KW"/>
</dbReference>
<keyword evidence="4" id="KW-0378">Hydrolase</keyword>
<keyword evidence="6 7" id="KW-0472">Membrane</keyword>
<feature type="transmembrane region" description="Helical" evidence="7">
    <location>
        <begin position="196"/>
        <end position="214"/>
    </location>
</feature>
<dbReference type="InterPro" id="IPR035952">
    <property type="entry name" value="Rhomboid-like_sf"/>
</dbReference>
<comment type="similarity">
    <text evidence="2">Belongs to the peptidase S54 family.</text>
</comment>
<gene>
    <name evidence="9" type="ORF">GII31_00195</name>
</gene>
<reference evidence="9" key="1">
    <citation type="journal article" date="2021" name="Nat. Microbiol.">
        <title>Cocultivation of an ultrasmall environmental parasitic bacterium with lytic ability against bacteria associated with wastewater foams.</title>
        <authorList>
            <person name="Batinovic S."/>
            <person name="Rose J.J.A."/>
            <person name="Ratcliffe J."/>
            <person name="Seviour R.J."/>
            <person name="Petrovski S."/>
        </authorList>
    </citation>
    <scope>NUCLEOTIDE SEQUENCE</scope>
    <source>
        <strain evidence="9">CON9</strain>
    </source>
</reference>
<dbReference type="RefSeq" id="WP_213249603.1">
    <property type="nucleotide sequence ID" value="NZ_CP045806.1"/>
</dbReference>
<feature type="transmembrane region" description="Helical" evidence="7">
    <location>
        <begin position="170"/>
        <end position="190"/>
    </location>
</feature>
<name>A0ABX6IDZ5_9ACTN</name>
<feature type="transmembrane region" description="Helical" evidence="7">
    <location>
        <begin position="246"/>
        <end position="267"/>
    </location>
</feature>
<dbReference type="InterPro" id="IPR050925">
    <property type="entry name" value="Rhomboid_protease_S54"/>
</dbReference>
<feature type="transmembrane region" description="Helical" evidence="7">
    <location>
        <begin position="279"/>
        <end position="302"/>
    </location>
</feature>
<keyword evidence="5 7" id="KW-1133">Transmembrane helix</keyword>
<evidence type="ECO:0000256" key="1">
    <source>
        <dbReference type="ARBA" id="ARBA00004141"/>
    </source>
</evidence>
<dbReference type="GO" id="GO:0008233">
    <property type="term" value="F:peptidase activity"/>
    <property type="evidence" value="ECO:0007669"/>
    <property type="project" value="UniProtKB-KW"/>
</dbReference>
<dbReference type="Proteomes" id="UP001059836">
    <property type="component" value="Chromosome"/>
</dbReference>
<dbReference type="PANTHER" id="PTHR43731:SF14">
    <property type="entry name" value="PRESENILIN-ASSOCIATED RHOMBOID-LIKE PROTEIN, MITOCHONDRIAL"/>
    <property type="match status" value="1"/>
</dbReference>
<keyword evidence="9" id="KW-0645">Protease</keyword>
<evidence type="ECO:0000259" key="8">
    <source>
        <dbReference type="Pfam" id="PF01694"/>
    </source>
</evidence>
<evidence type="ECO:0000313" key="9">
    <source>
        <dbReference type="EMBL" id="QHN33561.1"/>
    </source>
</evidence>
<keyword evidence="10" id="KW-1185">Reference proteome</keyword>
<evidence type="ECO:0000256" key="4">
    <source>
        <dbReference type="ARBA" id="ARBA00022801"/>
    </source>
</evidence>
<feature type="transmembrane region" description="Helical" evidence="7">
    <location>
        <begin position="131"/>
        <end position="158"/>
    </location>
</feature>
<dbReference type="EMBL" id="CP045809">
    <property type="protein sequence ID" value="QHN33561.1"/>
    <property type="molecule type" value="Genomic_DNA"/>
</dbReference>
<organism evidence="9 10">
    <name type="scientific">Gordonia pseudamarae</name>
    <dbReference type="NCBI Taxonomy" id="2831662"/>
    <lineage>
        <taxon>Bacteria</taxon>
        <taxon>Bacillati</taxon>
        <taxon>Actinomycetota</taxon>
        <taxon>Actinomycetes</taxon>
        <taxon>Mycobacteriales</taxon>
        <taxon>Gordoniaceae</taxon>
        <taxon>Gordonia</taxon>
    </lineage>
</organism>
<evidence type="ECO:0000313" key="10">
    <source>
        <dbReference type="Proteomes" id="UP001059836"/>
    </source>
</evidence>
<evidence type="ECO:0000256" key="2">
    <source>
        <dbReference type="ARBA" id="ARBA00009045"/>
    </source>
</evidence>
<evidence type="ECO:0000256" key="7">
    <source>
        <dbReference type="SAM" id="Phobius"/>
    </source>
</evidence>
<dbReference type="Gene3D" id="1.20.1540.10">
    <property type="entry name" value="Rhomboid-like"/>
    <property type="match status" value="1"/>
</dbReference>
<comment type="subcellular location">
    <subcellularLocation>
        <location evidence="1">Membrane</location>
        <topology evidence="1">Multi-pass membrane protein</topology>
    </subcellularLocation>
</comment>
<dbReference type="PANTHER" id="PTHR43731">
    <property type="entry name" value="RHOMBOID PROTEASE"/>
    <property type="match status" value="1"/>
</dbReference>
<feature type="transmembrane region" description="Helical" evidence="7">
    <location>
        <begin position="221"/>
        <end position="240"/>
    </location>
</feature>
<keyword evidence="3 7" id="KW-0812">Transmembrane</keyword>
<feature type="transmembrane region" description="Helical" evidence="7">
    <location>
        <begin position="85"/>
        <end position="106"/>
    </location>
</feature>
<proteinExistence type="inferred from homology"/>
<dbReference type="InterPro" id="IPR022764">
    <property type="entry name" value="Peptidase_S54_rhomboid_dom"/>
</dbReference>
<dbReference type="Pfam" id="PF01694">
    <property type="entry name" value="Rhomboid"/>
    <property type="match status" value="1"/>
</dbReference>
<evidence type="ECO:0000256" key="5">
    <source>
        <dbReference type="ARBA" id="ARBA00022989"/>
    </source>
</evidence>
<evidence type="ECO:0000256" key="3">
    <source>
        <dbReference type="ARBA" id="ARBA00022692"/>
    </source>
</evidence>
<evidence type="ECO:0000256" key="6">
    <source>
        <dbReference type="ARBA" id="ARBA00023136"/>
    </source>
</evidence>